<evidence type="ECO:0000259" key="2">
    <source>
        <dbReference type="PROSITE" id="PS50110"/>
    </source>
</evidence>
<evidence type="ECO:0000313" key="4">
    <source>
        <dbReference type="EMBL" id="SDJ99081.1"/>
    </source>
</evidence>
<proteinExistence type="predicted"/>
<dbReference type="Pfam" id="PF00072">
    <property type="entry name" value="Response_reg"/>
    <property type="match status" value="1"/>
</dbReference>
<evidence type="ECO:0000313" key="5">
    <source>
        <dbReference type="Proteomes" id="UP000199580"/>
    </source>
</evidence>
<gene>
    <name evidence="4" type="ORF">SAMN04487935_2230</name>
</gene>
<dbReference type="InterPro" id="IPR011006">
    <property type="entry name" value="CheY-like_superfamily"/>
</dbReference>
<dbReference type="InterPro" id="IPR007492">
    <property type="entry name" value="LytTR_DNA-bd_dom"/>
</dbReference>
<dbReference type="InterPro" id="IPR046947">
    <property type="entry name" value="LytR-like"/>
</dbReference>
<dbReference type="SUPFAM" id="SSF52172">
    <property type="entry name" value="CheY-like"/>
    <property type="match status" value="1"/>
</dbReference>
<feature type="modified residue" description="4-aspartylphosphate" evidence="1">
    <location>
        <position position="57"/>
    </location>
</feature>
<dbReference type="PANTHER" id="PTHR37299:SF1">
    <property type="entry name" value="STAGE 0 SPORULATION PROTEIN A HOMOLOG"/>
    <property type="match status" value="1"/>
</dbReference>
<dbReference type="OrthoDB" id="2168082at2"/>
<dbReference type="PROSITE" id="PS50930">
    <property type="entry name" value="HTH_LYTTR"/>
    <property type="match status" value="1"/>
</dbReference>
<keyword evidence="1" id="KW-0597">Phosphoprotein</keyword>
<name>A0A1G8Y8P2_9FLAO</name>
<dbReference type="PANTHER" id="PTHR37299">
    <property type="entry name" value="TRANSCRIPTIONAL REGULATOR-RELATED"/>
    <property type="match status" value="1"/>
</dbReference>
<dbReference type="EMBL" id="FNEZ01000003">
    <property type="protein sequence ID" value="SDJ99081.1"/>
    <property type="molecule type" value="Genomic_DNA"/>
</dbReference>
<protein>
    <submittedName>
        <fullName evidence="4">Two component transcriptional regulator, LytTR family</fullName>
    </submittedName>
</protein>
<sequence length="234" mass="26129">MGITYRCLIVDDETPAHKALASHISKFDDLEHSGSAYSGKEALKMLNENQYDLIFLDINMPVLSGIELMELQPVRPLTIVTTAYSDFALEAYQNDAIDYLLKPISLEKFAKAIEKARTFFAGTAQAKVSETKSDKMLSVKVNGGMMHIALDTLMYIESTGNYLKLFCTKNKLPFIVYGTLLGMAEAIGNADFIQIHRSFIVNTSFVNNIGQTHLTLYNGIEIPVGRKYKILLSR</sequence>
<feature type="domain" description="HTH LytTR-type" evidence="3">
    <location>
        <begin position="137"/>
        <end position="234"/>
    </location>
</feature>
<dbReference type="SMART" id="SM00850">
    <property type="entry name" value="LytTR"/>
    <property type="match status" value="1"/>
</dbReference>
<dbReference type="AlphaFoldDB" id="A0A1G8Y8P2"/>
<dbReference type="STRING" id="1128970.SAMN04487935_2230"/>
<dbReference type="RefSeq" id="WP_091395286.1">
    <property type="nucleotide sequence ID" value="NZ_BKAI01000006.1"/>
</dbReference>
<dbReference type="Pfam" id="PF04397">
    <property type="entry name" value="LytTR"/>
    <property type="match status" value="1"/>
</dbReference>
<dbReference type="PROSITE" id="PS50110">
    <property type="entry name" value="RESPONSE_REGULATORY"/>
    <property type="match status" value="1"/>
</dbReference>
<reference evidence="4 5" key="1">
    <citation type="submission" date="2016-10" db="EMBL/GenBank/DDBJ databases">
        <authorList>
            <person name="de Groot N.N."/>
        </authorList>
    </citation>
    <scope>NUCLEOTIDE SEQUENCE [LARGE SCALE GENOMIC DNA]</scope>
    <source>
        <strain evidence="4 5">CGMCC 1.10076</strain>
    </source>
</reference>
<organism evidence="4 5">
    <name type="scientific">Flavobacterium noncentrifugens</name>
    <dbReference type="NCBI Taxonomy" id="1128970"/>
    <lineage>
        <taxon>Bacteria</taxon>
        <taxon>Pseudomonadati</taxon>
        <taxon>Bacteroidota</taxon>
        <taxon>Flavobacteriia</taxon>
        <taxon>Flavobacteriales</taxon>
        <taxon>Flavobacteriaceae</taxon>
        <taxon>Flavobacterium</taxon>
    </lineage>
</organism>
<keyword evidence="5" id="KW-1185">Reference proteome</keyword>
<dbReference type="SMART" id="SM00448">
    <property type="entry name" value="REC"/>
    <property type="match status" value="1"/>
</dbReference>
<dbReference type="Gene3D" id="2.40.50.1020">
    <property type="entry name" value="LytTr DNA-binding domain"/>
    <property type="match status" value="1"/>
</dbReference>
<dbReference type="InterPro" id="IPR001789">
    <property type="entry name" value="Sig_transdc_resp-reg_receiver"/>
</dbReference>
<dbReference type="GO" id="GO:0003677">
    <property type="term" value="F:DNA binding"/>
    <property type="evidence" value="ECO:0007669"/>
    <property type="project" value="InterPro"/>
</dbReference>
<evidence type="ECO:0000259" key="3">
    <source>
        <dbReference type="PROSITE" id="PS50930"/>
    </source>
</evidence>
<feature type="domain" description="Response regulatory" evidence="2">
    <location>
        <begin position="6"/>
        <end position="117"/>
    </location>
</feature>
<evidence type="ECO:0000256" key="1">
    <source>
        <dbReference type="PROSITE-ProRule" id="PRU00169"/>
    </source>
</evidence>
<dbReference type="GO" id="GO:0000156">
    <property type="term" value="F:phosphorelay response regulator activity"/>
    <property type="evidence" value="ECO:0007669"/>
    <property type="project" value="InterPro"/>
</dbReference>
<dbReference type="Gene3D" id="3.40.50.2300">
    <property type="match status" value="1"/>
</dbReference>
<dbReference type="Proteomes" id="UP000199580">
    <property type="component" value="Unassembled WGS sequence"/>
</dbReference>
<accession>A0A1G8Y8P2</accession>